<protein>
    <recommendedName>
        <fullName evidence="4">DUF1127 domain-containing protein</fullName>
    </recommendedName>
</protein>
<proteinExistence type="predicted"/>
<organism evidence="2 3">
    <name type="scientific">Puniceibacterium antarcticum</name>
    <dbReference type="NCBI Taxonomy" id="1206336"/>
    <lineage>
        <taxon>Bacteria</taxon>
        <taxon>Pseudomonadati</taxon>
        <taxon>Pseudomonadota</taxon>
        <taxon>Alphaproteobacteria</taxon>
        <taxon>Rhodobacterales</taxon>
        <taxon>Paracoccaceae</taxon>
        <taxon>Puniceibacterium</taxon>
    </lineage>
</organism>
<dbReference type="EMBL" id="AWWI01000117">
    <property type="protein sequence ID" value="PIL18959.1"/>
    <property type="molecule type" value="Genomic_DNA"/>
</dbReference>
<evidence type="ECO:0000313" key="2">
    <source>
        <dbReference type="EMBL" id="PIL18959.1"/>
    </source>
</evidence>
<evidence type="ECO:0000313" key="3">
    <source>
        <dbReference type="Proteomes" id="UP000231259"/>
    </source>
</evidence>
<evidence type="ECO:0000256" key="1">
    <source>
        <dbReference type="SAM" id="MobiDB-lite"/>
    </source>
</evidence>
<evidence type="ECO:0008006" key="4">
    <source>
        <dbReference type="Google" id="ProtNLM"/>
    </source>
</evidence>
<sequence>MIRLVEPTSVPDNFPPLQDVIRRFGAWRVLLAALSALIRRERASQRPPPMSADGLSDHMRRDIGLPPKRGPLPLQDPARIRLPHLF</sequence>
<dbReference type="AlphaFoldDB" id="A0A2G8RBN3"/>
<accession>A0A2G8RBN3</accession>
<name>A0A2G8RBN3_9RHOB</name>
<comment type="caution">
    <text evidence="2">The sequence shown here is derived from an EMBL/GenBank/DDBJ whole genome shotgun (WGS) entry which is preliminary data.</text>
</comment>
<gene>
    <name evidence="2" type="ORF">P775_16980</name>
</gene>
<dbReference type="Proteomes" id="UP000231259">
    <property type="component" value="Unassembled WGS sequence"/>
</dbReference>
<dbReference type="OrthoDB" id="7961213at2"/>
<reference evidence="2 3" key="1">
    <citation type="submission" date="2013-09" db="EMBL/GenBank/DDBJ databases">
        <title>Genome sequencing of Phaeobacter antarcticus sp. nov. SM1211.</title>
        <authorList>
            <person name="Zhang X.-Y."/>
            <person name="Liu C."/>
            <person name="Chen X.-L."/>
            <person name="Xie B.-B."/>
            <person name="Qin Q.-L."/>
            <person name="Rong J.-C."/>
            <person name="Zhang Y.-Z."/>
        </authorList>
    </citation>
    <scope>NUCLEOTIDE SEQUENCE [LARGE SCALE GENOMIC DNA]</scope>
    <source>
        <strain evidence="2 3">SM1211</strain>
    </source>
</reference>
<feature type="region of interest" description="Disordered" evidence="1">
    <location>
        <begin position="42"/>
        <end position="86"/>
    </location>
</feature>
<dbReference type="RefSeq" id="WP_099911943.1">
    <property type="nucleotide sequence ID" value="NZ_AWWI01000117.1"/>
</dbReference>
<keyword evidence="3" id="KW-1185">Reference proteome</keyword>